<reference evidence="1" key="1">
    <citation type="journal article" date="2014" name="Int. J. Syst. Evol. Microbiol.">
        <title>Complete genome sequence of Corynebacterium casei LMG S-19264T (=DSM 44701T), isolated from a smear-ripened cheese.</title>
        <authorList>
            <consortium name="US DOE Joint Genome Institute (JGI-PGF)"/>
            <person name="Walter F."/>
            <person name="Albersmeier A."/>
            <person name="Kalinowski J."/>
            <person name="Ruckert C."/>
        </authorList>
    </citation>
    <scope>NUCLEOTIDE SEQUENCE</scope>
    <source>
        <strain evidence="1">CGMCC 1.15425</strain>
    </source>
</reference>
<dbReference type="PANTHER" id="PTHR31367:SF5">
    <property type="entry name" value="CYTOSOLIC 5'-NUCLEOTIDASE 1A"/>
    <property type="match status" value="1"/>
</dbReference>
<reference evidence="1" key="2">
    <citation type="submission" date="2020-09" db="EMBL/GenBank/DDBJ databases">
        <authorList>
            <person name="Sun Q."/>
            <person name="Zhou Y."/>
        </authorList>
    </citation>
    <scope>NUCLEOTIDE SEQUENCE</scope>
    <source>
        <strain evidence="1">CGMCC 1.15425</strain>
    </source>
</reference>
<dbReference type="GO" id="GO:0008253">
    <property type="term" value="F:5'-nucleotidase activity"/>
    <property type="evidence" value="ECO:0007669"/>
    <property type="project" value="InterPro"/>
</dbReference>
<gene>
    <name evidence="1" type="ORF">GCM10011403_02970</name>
</gene>
<dbReference type="EMBL" id="BMIY01000001">
    <property type="protein sequence ID" value="GGG49254.1"/>
    <property type="molecule type" value="Genomic_DNA"/>
</dbReference>
<dbReference type="Pfam" id="PF06189">
    <property type="entry name" value="5-nucleotidase"/>
    <property type="match status" value="1"/>
</dbReference>
<dbReference type="GO" id="GO:0000287">
    <property type="term" value="F:magnesium ion binding"/>
    <property type="evidence" value="ECO:0007669"/>
    <property type="project" value="InterPro"/>
</dbReference>
<evidence type="ECO:0000313" key="1">
    <source>
        <dbReference type="EMBL" id="GGG49254.1"/>
    </source>
</evidence>
<organism evidence="1 2">
    <name type="scientific">Pseudohongiella nitratireducens</name>
    <dbReference type="NCBI Taxonomy" id="1768907"/>
    <lineage>
        <taxon>Bacteria</taxon>
        <taxon>Pseudomonadati</taxon>
        <taxon>Pseudomonadota</taxon>
        <taxon>Gammaproteobacteria</taxon>
        <taxon>Pseudomonadales</taxon>
        <taxon>Pseudohongiellaceae</taxon>
        <taxon>Pseudohongiella</taxon>
    </lineage>
</organism>
<evidence type="ECO:0000313" key="2">
    <source>
        <dbReference type="Proteomes" id="UP000627715"/>
    </source>
</evidence>
<sequence length="311" mass="34146">MSDRLVIAISSRALFDLNESHSIFEEQGLDAYQQYQIAHENEPLQPGGAFSLVRKLLRLNENLDRQAVEVILLSRNSADTGLRIFNSIEHYDLAISRAAFSGGDSPYRYIAAFNCHLFLSMDGADVRHALESGVAAATILPSNPQTNSSGRLKFAFDGDAVLFSDEAERIYKTQGLEAFTRSEKNSADQPLSGGPFKPFLSALQQLQTAFPAGESPIRTCLVTARSAPAHERVVKTLRAWNIRIDESLFLGGMEKGSFLKAFDADVFFDDQQGHCESAREHVATGHVPHGVANELKAQNKSAKNNKKDSSS</sequence>
<dbReference type="GO" id="GO:0000166">
    <property type="term" value="F:nucleotide binding"/>
    <property type="evidence" value="ECO:0007669"/>
    <property type="project" value="InterPro"/>
</dbReference>
<proteinExistence type="predicted"/>
<dbReference type="AlphaFoldDB" id="A0A917LPA1"/>
<dbReference type="RefSeq" id="WP_068812657.1">
    <property type="nucleotide sequence ID" value="NZ_BMIY01000001.1"/>
</dbReference>
<name>A0A917LPA1_9GAMM</name>
<dbReference type="PANTHER" id="PTHR31367">
    <property type="entry name" value="CYTOSOLIC 5'-NUCLEOTIDASE 1 FAMILY MEMBER"/>
    <property type="match status" value="1"/>
</dbReference>
<accession>A0A917LPA1</accession>
<dbReference type="GO" id="GO:0009117">
    <property type="term" value="P:nucleotide metabolic process"/>
    <property type="evidence" value="ECO:0007669"/>
    <property type="project" value="InterPro"/>
</dbReference>
<comment type="caution">
    <text evidence="1">The sequence shown here is derived from an EMBL/GenBank/DDBJ whole genome shotgun (WGS) entry which is preliminary data.</text>
</comment>
<dbReference type="GO" id="GO:0005737">
    <property type="term" value="C:cytoplasm"/>
    <property type="evidence" value="ECO:0007669"/>
    <property type="project" value="InterPro"/>
</dbReference>
<keyword evidence="2" id="KW-1185">Reference proteome</keyword>
<protein>
    <submittedName>
        <fullName evidence="1">5'-nucleotidase</fullName>
    </submittedName>
</protein>
<dbReference type="OrthoDB" id="9778569at2"/>
<dbReference type="Proteomes" id="UP000627715">
    <property type="component" value="Unassembled WGS sequence"/>
</dbReference>
<dbReference type="InterPro" id="IPR010394">
    <property type="entry name" value="5-nucleotidase"/>
</dbReference>